<comment type="caution">
    <text evidence="7">The sequence shown here is derived from an EMBL/GenBank/DDBJ whole genome shotgun (WGS) entry which is preliminary data.</text>
</comment>
<dbReference type="CDD" id="cd07984">
    <property type="entry name" value="LPLAT_LABLAT-like"/>
    <property type="match status" value="1"/>
</dbReference>
<dbReference type="Pfam" id="PF03279">
    <property type="entry name" value="Lip_A_acyltrans"/>
    <property type="match status" value="1"/>
</dbReference>
<protein>
    <submittedName>
        <fullName evidence="7">Lauroyl acyltransferase</fullName>
    </submittedName>
</protein>
<proteinExistence type="predicted"/>
<keyword evidence="5" id="KW-0472">Membrane</keyword>
<reference evidence="7" key="1">
    <citation type="submission" date="2019-03" db="EMBL/GenBank/DDBJ databases">
        <title>Afifella sp. nov., isolated from activated sludge.</title>
        <authorList>
            <person name="Li Q."/>
            <person name="Liu Y."/>
        </authorList>
    </citation>
    <scope>NUCLEOTIDE SEQUENCE</scope>
    <source>
        <strain evidence="7">L72</strain>
    </source>
</reference>
<name>A0A964WUQ8_9HYPH</name>
<evidence type="ECO:0000256" key="4">
    <source>
        <dbReference type="ARBA" id="ARBA00022679"/>
    </source>
</evidence>
<gene>
    <name evidence="7" type="ORF">E4O86_16885</name>
</gene>
<dbReference type="InterPro" id="IPR004960">
    <property type="entry name" value="LipA_acyltrans"/>
</dbReference>
<keyword evidence="8" id="KW-1185">Reference proteome</keyword>
<evidence type="ECO:0000256" key="5">
    <source>
        <dbReference type="ARBA" id="ARBA00023136"/>
    </source>
</evidence>
<dbReference type="GO" id="GO:0016746">
    <property type="term" value="F:acyltransferase activity"/>
    <property type="evidence" value="ECO:0007669"/>
    <property type="project" value="UniProtKB-KW"/>
</dbReference>
<dbReference type="GO" id="GO:0009247">
    <property type="term" value="P:glycolipid biosynthetic process"/>
    <property type="evidence" value="ECO:0007669"/>
    <property type="project" value="UniProtKB-ARBA"/>
</dbReference>
<evidence type="ECO:0000313" key="7">
    <source>
        <dbReference type="EMBL" id="MYZ49387.1"/>
    </source>
</evidence>
<evidence type="ECO:0000256" key="1">
    <source>
        <dbReference type="ARBA" id="ARBA00004533"/>
    </source>
</evidence>
<dbReference type="PANTHER" id="PTHR30606:SF9">
    <property type="entry name" value="LIPID A BIOSYNTHESIS LAUROYLTRANSFERASE"/>
    <property type="match status" value="1"/>
</dbReference>
<dbReference type="Proteomes" id="UP000773614">
    <property type="component" value="Unassembled WGS sequence"/>
</dbReference>
<evidence type="ECO:0000256" key="2">
    <source>
        <dbReference type="ARBA" id="ARBA00022475"/>
    </source>
</evidence>
<dbReference type="PANTHER" id="PTHR30606">
    <property type="entry name" value="LIPID A BIOSYNTHESIS LAUROYL ACYLTRANSFERASE"/>
    <property type="match status" value="1"/>
</dbReference>
<dbReference type="EMBL" id="SPKJ01000072">
    <property type="protein sequence ID" value="MYZ49387.1"/>
    <property type="molecule type" value="Genomic_DNA"/>
</dbReference>
<evidence type="ECO:0000313" key="8">
    <source>
        <dbReference type="Proteomes" id="UP000773614"/>
    </source>
</evidence>
<sequence length="333" mass="37411">MRREVNEGTALGEPNSVKGRRRRRAGLFRRAGEIVEYAGLRTVAALVRALPVDSSSSLMGAAWECVAPRTRRHRRVLENLRRAFPDKTEAEREAIARAQWNNLGRTFAETFQIDRILADGSRFEVVLPDAVRARIADCPTGAVFVALHSANWEVAAWPLRSRYSLAGIYQKLSNPRSDRYVTGLRSELFDGGLFSKGHTTPGRVMRWVRSGNAIGLLGDHRETNGVPVTFFGREATANPFPAMLARRLHVPLFAGRVVRLAGSRFRIDGVEIPVPETNDPTADVLAATQSLQAQFEAWIRERPQEWMWVHDRWRIGRRRKQAGELGIAAAKRT</sequence>
<dbReference type="GO" id="GO:0005886">
    <property type="term" value="C:plasma membrane"/>
    <property type="evidence" value="ECO:0007669"/>
    <property type="project" value="UniProtKB-SubCell"/>
</dbReference>
<keyword evidence="6 7" id="KW-0012">Acyltransferase</keyword>
<comment type="subcellular location">
    <subcellularLocation>
        <location evidence="1">Cell inner membrane</location>
    </subcellularLocation>
</comment>
<keyword evidence="2" id="KW-1003">Cell membrane</keyword>
<accession>A0A964WUQ8</accession>
<keyword evidence="3" id="KW-0997">Cell inner membrane</keyword>
<organism evidence="7 8">
    <name type="scientific">Propylenella binzhouense</name>
    <dbReference type="NCBI Taxonomy" id="2555902"/>
    <lineage>
        <taxon>Bacteria</taxon>
        <taxon>Pseudomonadati</taxon>
        <taxon>Pseudomonadota</taxon>
        <taxon>Alphaproteobacteria</taxon>
        <taxon>Hyphomicrobiales</taxon>
        <taxon>Propylenellaceae</taxon>
        <taxon>Propylenella</taxon>
    </lineage>
</organism>
<keyword evidence="4" id="KW-0808">Transferase</keyword>
<evidence type="ECO:0000256" key="3">
    <source>
        <dbReference type="ARBA" id="ARBA00022519"/>
    </source>
</evidence>
<evidence type="ECO:0000256" key="6">
    <source>
        <dbReference type="ARBA" id="ARBA00023315"/>
    </source>
</evidence>
<dbReference type="AlphaFoldDB" id="A0A964WUQ8"/>